<reference evidence="2 3" key="1">
    <citation type="submission" date="2014-01" db="EMBL/GenBank/DDBJ databases">
        <authorList>
            <person name="Dobos K."/>
            <person name="Lenaerts A."/>
            <person name="Ordway D."/>
            <person name="DeGroote M.A."/>
            <person name="Parker T."/>
            <person name="Sizemore C."/>
            <person name="Tallon L.J."/>
            <person name="Sadzewicz L.K."/>
            <person name="Sengamalay N."/>
            <person name="Fraser C.M."/>
            <person name="Hine E."/>
            <person name="Shefchek K.A."/>
            <person name="Das S.P."/>
            <person name="Tettelin H."/>
        </authorList>
    </citation>
    <scope>NUCLEOTIDE SEQUENCE [LARGE SCALE GENOMIC DNA]</scope>
    <source>
        <strain evidence="2 3">Harvey</strain>
    </source>
</reference>
<feature type="region of interest" description="Disordered" evidence="1">
    <location>
        <begin position="1"/>
        <end position="37"/>
    </location>
</feature>
<protein>
    <submittedName>
        <fullName evidence="2">Uncharacterized protein</fullName>
    </submittedName>
</protein>
<gene>
    <name evidence="2" type="ORF">I551_4665</name>
</gene>
<accession>A0ABP3ABW8</accession>
<comment type="caution">
    <text evidence="2">The sequence shown here is derived from an EMBL/GenBank/DDBJ whole genome shotgun (WGS) entry which is preliminary data.</text>
</comment>
<evidence type="ECO:0000313" key="3">
    <source>
        <dbReference type="Proteomes" id="UP000020681"/>
    </source>
</evidence>
<dbReference type="Proteomes" id="UP000020681">
    <property type="component" value="Unassembled WGS sequence"/>
</dbReference>
<evidence type="ECO:0000313" key="2">
    <source>
        <dbReference type="EMBL" id="EUA88853.1"/>
    </source>
</evidence>
<dbReference type="EMBL" id="JAOL01000132">
    <property type="protein sequence ID" value="EUA88853.1"/>
    <property type="molecule type" value="Genomic_DNA"/>
</dbReference>
<keyword evidence="3" id="KW-1185">Reference proteome</keyword>
<sequence>MRLADLSASLTASSAGTGSRRCACSSPRTGAPGHPPT</sequence>
<name>A0ABP3ABW8_MYCUL</name>
<proteinExistence type="predicted"/>
<organism evidence="2 3">
    <name type="scientific">Mycobacterium ulcerans str. Harvey</name>
    <dbReference type="NCBI Taxonomy" id="1299332"/>
    <lineage>
        <taxon>Bacteria</taxon>
        <taxon>Bacillati</taxon>
        <taxon>Actinomycetota</taxon>
        <taxon>Actinomycetes</taxon>
        <taxon>Mycobacteriales</taxon>
        <taxon>Mycobacteriaceae</taxon>
        <taxon>Mycobacterium</taxon>
        <taxon>Mycobacterium ulcerans group</taxon>
    </lineage>
</organism>
<feature type="compositionally biased region" description="Low complexity" evidence="1">
    <location>
        <begin position="1"/>
        <end position="19"/>
    </location>
</feature>
<evidence type="ECO:0000256" key="1">
    <source>
        <dbReference type="SAM" id="MobiDB-lite"/>
    </source>
</evidence>